<reference evidence="10" key="1">
    <citation type="journal article" date="2023" name="Nat. Commun.">
        <title>Diploid and tetraploid genomes of Acorus and the evolution of monocots.</title>
        <authorList>
            <person name="Ma L."/>
            <person name="Liu K.W."/>
            <person name="Li Z."/>
            <person name="Hsiao Y.Y."/>
            <person name="Qi Y."/>
            <person name="Fu T."/>
            <person name="Tang G.D."/>
            <person name="Zhang D."/>
            <person name="Sun W.H."/>
            <person name="Liu D.K."/>
            <person name="Li Y."/>
            <person name="Chen G.Z."/>
            <person name="Liu X.D."/>
            <person name="Liao X.Y."/>
            <person name="Jiang Y.T."/>
            <person name="Yu X."/>
            <person name="Hao Y."/>
            <person name="Huang J."/>
            <person name="Zhao X.W."/>
            <person name="Ke S."/>
            <person name="Chen Y.Y."/>
            <person name="Wu W.L."/>
            <person name="Hsu J.L."/>
            <person name="Lin Y.F."/>
            <person name="Huang M.D."/>
            <person name="Li C.Y."/>
            <person name="Huang L."/>
            <person name="Wang Z.W."/>
            <person name="Zhao X."/>
            <person name="Zhong W.Y."/>
            <person name="Peng D.H."/>
            <person name="Ahmad S."/>
            <person name="Lan S."/>
            <person name="Zhang J.S."/>
            <person name="Tsai W.C."/>
            <person name="Van de Peer Y."/>
            <person name="Liu Z.J."/>
        </authorList>
    </citation>
    <scope>NUCLEOTIDE SEQUENCE</scope>
    <source>
        <strain evidence="10">CP</strain>
    </source>
</reference>
<comment type="subcellular location">
    <subcellularLocation>
        <location evidence="1">Nucleus</location>
    </subcellularLocation>
</comment>
<proteinExistence type="inferred from homology"/>
<keyword evidence="4" id="KW-0804">Transcription</keyword>
<evidence type="ECO:0000313" key="11">
    <source>
        <dbReference type="Proteomes" id="UP001180020"/>
    </source>
</evidence>
<dbReference type="GO" id="GO:0006355">
    <property type="term" value="P:regulation of DNA-templated transcription"/>
    <property type="evidence" value="ECO:0007669"/>
    <property type="project" value="TreeGrafter"/>
</dbReference>
<evidence type="ECO:0000313" key="10">
    <source>
        <dbReference type="EMBL" id="KAK1301766.1"/>
    </source>
</evidence>
<dbReference type="AlphaFoldDB" id="A0AAV9DLI2"/>
<comment type="function">
    <text evidence="8">Stimulates the transcription of various genes by recognizing and binding to a CCAAT motif in promoters.</text>
</comment>
<comment type="subunit">
    <text evidence="6">Heterotrimeric transcription factor composed of three components, NF-YA, NF-YB and NF-YC. NF-YB and NF-YC must interact and dimerize for NF-YA association and DNA binding.</text>
</comment>
<accession>A0AAV9DLI2</accession>
<evidence type="ECO:0000256" key="4">
    <source>
        <dbReference type="ARBA" id="ARBA00023163"/>
    </source>
</evidence>
<keyword evidence="2" id="KW-0805">Transcription regulation</keyword>
<dbReference type="SUPFAM" id="SSF47113">
    <property type="entry name" value="Histone-fold"/>
    <property type="match status" value="1"/>
</dbReference>
<evidence type="ECO:0000256" key="8">
    <source>
        <dbReference type="ARBA" id="ARBA00059992"/>
    </source>
</evidence>
<evidence type="ECO:0000256" key="7">
    <source>
        <dbReference type="ARBA" id="ARBA00038129"/>
    </source>
</evidence>
<evidence type="ECO:0000256" key="5">
    <source>
        <dbReference type="ARBA" id="ARBA00023242"/>
    </source>
</evidence>
<evidence type="ECO:0000259" key="9">
    <source>
        <dbReference type="Pfam" id="PF00808"/>
    </source>
</evidence>
<organism evidence="10 11">
    <name type="scientific">Acorus calamus</name>
    <name type="common">Sweet flag</name>
    <dbReference type="NCBI Taxonomy" id="4465"/>
    <lineage>
        <taxon>Eukaryota</taxon>
        <taxon>Viridiplantae</taxon>
        <taxon>Streptophyta</taxon>
        <taxon>Embryophyta</taxon>
        <taxon>Tracheophyta</taxon>
        <taxon>Spermatophyta</taxon>
        <taxon>Magnoliopsida</taxon>
        <taxon>Liliopsida</taxon>
        <taxon>Acoraceae</taxon>
        <taxon>Acorus</taxon>
    </lineage>
</organism>
<gene>
    <name evidence="10" type="primary">NFYC1</name>
    <name evidence="10" type="ORF">QJS10_CPB12g00286</name>
</gene>
<dbReference type="FunFam" id="1.10.20.10:FF:000062">
    <property type="entry name" value="Nuclear transcription factor Y subunit C"/>
    <property type="match status" value="1"/>
</dbReference>
<dbReference type="PANTHER" id="PTHR10252">
    <property type="entry name" value="HISTONE-LIKE TRANSCRIPTION FACTOR CCAAT-RELATED"/>
    <property type="match status" value="1"/>
</dbReference>
<dbReference type="Pfam" id="PF00808">
    <property type="entry name" value="CBFD_NFYB_HMF"/>
    <property type="match status" value="1"/>
</dbReference>
<keyword evidence="5" id="KW-0539">Nucleus</keyword>
<dbReference type="GO" id="GO:0046982">
    <property type="term" value="F:protein heterodimerization activity"/>
    <property type="evidence" value="ECO:0007669"/>
    <property type="project" value="InterPro"/>
</dbReference>
<dbReference type="CDD" id="cd22908">
    <property type="entry name" value="HFD_NFYC-like"/>
    <property type="match status" value="1"/>
</dbReference>
<feature type="domain" description="Transcription factor CBF/NF-Y/archaeal histone" evidence="9">
    <location>
        <begin position="79"/>
        <end position="141"/>
    </location>
</feature>
<dbReference type="PANTHER" id="PTHR10252:SF124">
    <property type="entry name" value="NUCLEAR TRANSCRIPTION FACTOR Y SUBUNIT C-10"/>
    <property type="match status" value="1"/>
</dbReference>
<dbReference type="InterPro" id="IPR009072">
    <property type="entry name" value="Histone-fold"/>
</dbReference>
<dbReference type="InterPro" id="IPR003958">
    <property type="entry name" value="CBFA_NFYB_domain"/>
</dbReference>
<dbReference type="Proteomes" id="UP001180020">
    <property type="component" value="Unassembled WGS sequence"/>
</dbReference>
<evidence type="ECO:0000256" key="3">
    <source>
        <dbReference type="ARBA" id="ARBA00023125"/>
    </source>
</evidence>
<dbReference type="InterPro" id="IPR050568">
    <property type="entry name" value="Transcr_DNA_Rep_Reg"/>
</dbReference>
<evidence type="ECO:0000256" key="6">
    <source>
        <dbReference type="ARBA" id="ARBA00025911"/>
    </source>
</evidence>
<dbReference type="GO" id="GO:0005634">
    <property type="term" value="C:nucleus"/>
    <property type="evidence" value="ECO:0007669"/>
    <property type="project" value="UniProtKB-SubCell"/>
</dbReference>
<comment type="similarity">
    <text evidence="7">Belongs to the NFYC/HAP5 subunit family.</text>
</comment>
<name>A0AAV9DLI2_ACOCL</name>
<dbReference type="Gene3D" id="1.10.20.10">
    <property type="entry name" value="Histone, subunit A"/>
    <property type="match status" value="1"/>
</dbReference>
<keyword evidence="11" id="KW-1185">Reference proteome</keyword>
<dbReference type="GO" id="GO:0000976">
    <property type="term" value="F:transcription cis-regulatory region binding"/>
    <property type="evidence" value="ECO:0007669"/>
    <property type="project" value="TreeGrafter"/>
</dbReference>
<protein>
    <submittedName>
        <fullName evidence="10">Nuclear transcription factor Y subunit C-1</fullName>
    </submittedName>
</protein>
<keyword evidence="3" id="KW-0238">DNA-binding</keyword>
<sequence>MDPDFQMFDPMHVPRDTMAPLPPALANLPNHHLCHHLKAGMDTQYCLNLIDSQNKNLGNFWRQQVLEMENMQEVRPHLLPLARIKRIMKADGQVKMISGETPILFSKACELFIQDLTLRSWLHANQGKRRTIQKIDVASAVCHDKVFDFLDRLVPMTERKDMEPENQGDWIFKDALLIFKTRECDGVSTGTSSSFHVPSISYHVKDVEGSLCFIQDVLVKRLEHKLFGEWAEGDDRRLESTKE</sequence>
<reference evidence="10" key="2">
    <citation type="submission" date="2023-06" db="EMBL/GenBank/DDBJ databases">
        <authorList>
            <person name="Ma L."/>
            <person name="Liu K.-W."/>
            <person name="Li Z."/>
            <person name="Hsiao Y.-Y."/>
            <person name="Qi Y."/>
            <person name="Fu T."/>
            <person name="Tang G."/>
            <person name="Zhang D."/>
            <person name="Sun W.-H."/>
            <person name="Liu D.-K."/>
            <person name="Li Y."/>
            <person name="Chen G.-Z."/>
            <person name="Liu X.-D."/>
            <person name="Liao X.-Y."/>
            <person name="Jiang Y.-T."/>
            <person name="Yu X."/>
            <person name="Hao Y."/>
            <person name="Huang J."/>
            <person name="Zhao X.-W."/>
            <person name="Ke S."/>
            <person name="Chen Y.-Y."/>
            <person name="Wu W.-L."/>
            <person name="Hsu J.-L."/>
            <person name="Lin Y.-F."/>
            <person name="Huang M.-D."/>
            <person name="Li C.-Y."/>
            <person name="Huang L."/>
            <person name="Wang Z.-W."/>
            <person name="Zhao X."/>
            <person name="Zhong W.-Y."/>
            <person name="Peng D.-H."/>
            <person name="Ahmad S."/>
            <person name="Lan S."/>
            <person name="Zhang J.-S."/>
            <person name="Tsai W.-C."/>
            <person name="Van De Peer Y."/>
            <person name="Liu Z.-J."/>
        </authorList>
    </citation>
    <scope>NUCLEOTIDE SEQUENCE</scope>
    <source>
        <strain evidence="10">CP</strain>
        <tissue evidence="10">Leaves</tissue>
    </source>
</reference>
<comment type="caution">
    <text evidence="10">The sequence shown here is derived from an EMBL/GenBank/DDBJ whole genome shotgun (WGS) entry which is preliminary data.</text>
</comment>
<evidence type="ECO:0000256" key="2">
    <source>
        <dbReference type="ARBA" id="ARBA00023015"/>
    </source>
</evidence>
<evidence type="ECO:0000256" key="1">
    <source>
        <dbReference type="ARBA" id="ARBA00004123"/>
    </source>
</evidence>
<dbReference type="EMBL" id="JAUJYO010000012">
    <property type="protein sequence ID" value="KAK1301766.1"/>
    <property type="molecule type" value="Genomic_DNA"/>
</dbReference>